<feature type="transmembrane region" description="Helical" evidence="6">
    <location>
        <begin position="6"/>
        <end position="23"/>
    </location>
</feature>
<evidence type="ECO:0000256" key="2">
    <source>
        <dbReference type="ARBA" id="ARBA00022448"/>
    </source>
</evidence>
<evidence type="ECO:0000256" key="1">
    <source>
        <dbReference type="ARBA" id="ARBA00004141"/>
    </source>
</evidence>
<dbReference type="Pfam" id="PF00375">
    <property type="entry name" value="SDF"/>
    <property type="match status" value="1"/>
</dbReference>
<protein>
    <recommendedName>
        <fullName evidence="6">Amino acid transporter</fullName>
    </recommendedName>
</protein>
<dbReference type="Gene3D" id="1.10.3860.10">
    <property type="entry name" value="Sodium:dicarboxylate symporter"/>
    <property type="match status" value="1"/>
</dbReference>
<keyword evidence="6" id="KW-0769">Symport</keyword>
<dbReference type="SUPFAM" id="SSF118215">
    <property type="entry name" value="Proton glutamate symport protein"/>
    <property type="match status" value="1"/>
</dbReference>
<sequence>MIYYMSTTIIAAILGVVLVLAIHPGNPKLKARLGEGNKNDEVSSLDAFLDLIRNLFPENLVQACFQQIQTVTKKVEVIPDYTEEVNNTMDDYLLGATRPPPEPVFVVKKSLQFKGGMNVLGLIGFFIAFGICMGKMGEKAKLMLDFFNILNEIVMRLVTMIMWYSPLGIACLICGKIISIKDLEVVARQLGMYMVTVIVGLIIHGGIFLPLIYFVIVRKNPYTFFMGMFQAWITALGLFVLPSQFLVL</sequence>
<dbReference type="GO" id="GO:0070778">
    <property type="term" value="P:L-aspartate transmembrane transport"/>
    <property type="evidence" value="ECO:0007669"/>
    <property type="project" value="TreeGrafter"/>
</dbReference>
<dbReference type="InterPro" id="IPR036458">
    <property type="entry name" value="Na:dicarbo_symporter_sf"/>
</dbReference>
<dbReference type="GO" id="GO:0015501">
    <property type="term" value="F:glutamate:sodium symporter activity"/>
    <property type="evidence" value="ECO:0007669"/>
    <property type="project" value="TreeGrafter"/>
</dbReference>
<keyword evidence="2 6" id="KW-0813">Transport</keyword>
<name>A0A8T3D4W4_9TELE</name>
<feature type="transmembrane region" description="Helical" evidence="6">
    <location>
        <begin position="190"/>
        <end position="216"/>
    </location>
</feature>
<feature type="transmembrane region" description="Helical" evidence="6">
    <location>
        <begin position="222"/>
        <end position="241"/>
    </location>
</feature>
<keyword evidence="3 6" id="KW-0812">Transmembrane</keyword>
<dbReference type="OrthoDB" id="5877963at2759"/>
<dbReference type="InterPro" id="IPR001991">
    <property type="entry name" value="Na-dicarboxylate_symporter"/>
</dbReference>
<keyword evidence="8" id="KW-1185">Reference proteome</keyword>
<dbReference type="EMBL" id="JAERUA010000015">
    <property type="protein sequence ID" value="KAI1889795.1"/>
    <property type="molecule type" value="Genomic_DNA"/>
</dbReference>
<dbReference type="PRINTS" id="PR00173">
    <property type="entry name" value="EDTRNSPORT"/>
</dbReference>
<dbReference type="GO" id="GO:0005886">
    <property type="term" value="C:plasma membrane"/>
    <property type="evidence" value="ECO:0007669"/>
    <property type="project" value="TreeGrafter"/>
</dbReference>
<accession>A0A8T3D4W4</accession>
<feature type="transmembrane region" description="Helical" evidence="6">
    <location>
        <begin position="118"/>
        <end position="137"/>
    </location>
</feature>
<comment type="subcellular location">
    <subcellularLocation>
        <location evidence="1 6">Membrane</location>
        <topology evidence="1 6">Multi-pass membrane protein</topology>
    </subcellularLocation>
</comment>
<keyword evidence="5 6" id="KW-0472">Membrane</keyword>
<dbReference type="PANTHER" id="PTHR11958">
    <property type="entry name" value="SODIUM/DICARBOXYLATE SYMPORTER-RELATED"/>
    <property type="match status" value="1"/>
</dbReference>
<gene>
    <name evidence="7" type="ORF">AGOR_G00166610</name>
</gene>
<evidence type="ECO:0000256" key="4">
    <source>
        <dbReference type="ARBA" id="ARBA00022989"/>
    </source>
</evidence>
<evidence type="ECO:0000313" key="8">
    <source>
        <dbReference type="Proteomes" id="UP000829720"/>
    </source>
</evidence>
<dbReference type="GO" id="GO:0005313">
    <property type="term" value="F:L-glutamate transmembrane transporter activity"/>
    <property type="evidence" value="ECO:0007669"/>
    <property type="project" value="TreeGrafter"/>
</dbReference>
<evidence type="ECO:0000256" key="3">
    <source>
        <dbReference type="ARBA" id="ARBA00022692"/>
    </source>
</evidence>
<dbReference type="GO" id="GO:0098712">
    <property type="term" value="P:L-glutamate import across plasma membrane"/>
    <property type="evidence" value="ECO:0007669"/>
    <property type="project" value="TreeGrafter"/>
</dbReference>
<proteinExistence type="inferred from homology"/>
<evidence type="ECO:0000256" key="6">
    <source>
        <dbReference type="RuleBase" id="RU361216"/>
    </source>
</evidence>
<dbReference type="Proteomes" id="UP000829720">
    <property type="component" value="Unassembled WGS sequence"/>
</dbReference>
<feature type="transmembrane region" description="Helical" evidence="6">
    <location>
        <begin position="157"/>
        <end position="178"/>
    </location>
</feature>
<organism evidence="7 8">
    <name type="scientific">Albula goreensis</name>
    <dbReference type="NCBI Taxonomy" id="1534307"/>
    <lineage>
        <taxon>Eukaryota</taxon>
        <taxon>Metazoa</taxon>
        <taxon>Chordata</taxon>
        <taxon>Craniata</taxon>
        <taxon>Vertebrata</taxon>
        <taxon>Euteleostomi</taxon>
        <taxon>Actinopterygii</taxon>
        <taxon>Neopterygii</taxon>
        <taxon>Teleostei</taxon>
        <taxon>Albuliformes</taxon>
        <taxon>Albulidae</taxon>
        <taxon>Albula</taxon>
    </lineage>
</organism>
<evidence type="ECO:0000256" key="5">
    <source>
        <dbReference type="ARBA" id="ARBA00023136"/>
    </source>
</evidence>
<reference evidence="7" key="1">
    <citation type="submission" date="2021-01" db="EMBL/GenBank/DDBJ databases">
        <authorList>
            <person name="Zahm M."/>
            <person name="Roques C."/>
            <person name="Cabau C."/>
            <person name="Klopp C."/>
            <person name="Donnadieu C."/>
            <person name="Jouanno E."/>
            <person name="Lampietro C."/>
            <person name="Louis A."/>
            <person name="Herpin A."/>
            <person name="Echchiki A."/>
            <person name="Berthelot C."/>
            <person name="Parey E."/>
            <person name="Roest-Crollius H."/>
            <person name="Braasch I."/>
            <person name="Postlethwait J."/>
            <person name="Bobe J."/>
            <person name="Montfort J."/>
            <person name="Bouchez O."/>
            <person name="Begum T."/>
            <person name="Mejri S."/>
            <person name="Adams A."/>
            <person name="Chen W.-J."/>
            <person name="Guiguen Y."/>
        </authorList>
    </citation>
    <scope>NUCLEOTIDE SEQUENCE</scope>
    <source>
        <tissue evidence="7">Blood</tissue>
    </source>
</reference>
<dbReference type="AlphaFoldDB" id="A0A8T3D4W4"/>
<evidence type="ECO:0000313" key="7">
    <source>
        <dbReference type="EMBL" id="KAI1889795.1"/>
    </source>
</evidence>
<comment type="caution">
    <text evidence="7">The sequence shown here is derived from an EMBL/GenBank/DDBJ whole genome shotgun (WGS) entry which is preliminary data.</text>
</comment>
<dbReference type="InterPro" id="IPR050746">
    <property type="entry name" value="DAACS"/>
</dbReference>
<dbReference type="GO" id="GO:0015175">
    <property type="term" value="F:neutral L-amino acid transmembrane transporter activity"/>
    <property type="evidence" value="ECO:0007669"/>
    <property type="project" value="TreeGrafter"/>
</dbReference>
<keyword evidence="4 6" id="KW-1133">Transmembrane helix</keyword>
<dbReference type="PANTHER" id="PTHR11958:SF93">
    <property type="entry name" value="EXCITATORY AMINO ACID TRANSPORTER 2"/>
    <property type="match status" value="1"/>
</dbReference>
<comment type="similarity">
    <text evidence="6">Belongs to the dicarboxylate/amino acid:cation symporter (DAACS) (TC 2.A.23) family.</text>
</comment>